<dbReference type="RefSeq" id="WP_182841434.1">
    <property type="nucleotide sequence ID" value="NZ_BAAALP010000006.1"/>
</dbReference>
<feature type="region of interest" description="Disordered" evidence="1">
    <location>
        <begin position="75"/>
        <end position="106"/>
    </location>
</feature>
<reference evidence="2 3" key="1">
    <citation type="submission" date="2020-08" db="EMBL/GenBank/DDBJ databases">
        <title>Genomic Encyclopedia of Type Strains, Phase IV (KMG-IV): sequencing the most valuable type-strain genomes for metagenomic binning, comparative biology and taxonomic classification.</title>
        <authorList>
            <person name="Goeker M."/>
        </authorList>
    </citation>
    <scope>NUCLEOTIDE SEQUENCE [LARGE SCALE GENOMIC DNA]</scope>
    <source>
        <strain evidence="2 3">DSM 44197</strain>
    </source>
</reference>
<feature type="region of interest" description="Disordered" evidence="1">
    <location>
        <begin position="1"/>
        <end position="27"/>
    </location>
</feature>
<evidence type="ECO:0000313" key="3">
    <source>
        <dbReference type="Proteomes" id="UP000572680"/>
    </source>
</evidence>
<name>A0A7W3LIM6_ACTNM</name>
<keyword evidence="3" id="KW-1185">Reference proteome</keyword>
<evidence type="ECO:0000313" key="2">
    <source>
        <dbReference type="EMBL" id="MBA8948873.1"/>
    </source>
</evidence>
<gene>
    <name evidence="2" type="ORF">HNR61_000471</name>
</gene>
<proteinExistence type="predicted"/>
<accession>A0A7W3LIM6</accession>
<protein>
    <submittedName>
        <fullName evidence="2">Uncharacterized protein</fullName>
    </submittedName>
</protein>
<evidence type="ECO:0000256" key="1">
    <source>
        <dbReference type="SAM" id="MobiDB-lite"/>
    </source>
</evidence>
<comment type="caution">
    <text evidence="2">The sequence shown here is derived from an EMBL/GenBank/DDBJ whole genome shotgun (WGS) entry which is preliminary data.</text>
</comment>
<dbReference type="EMBL" id="JACJIA010000001">
    <property type="protein sequence ID" value="MBA8948873.1"/>
    <property type="molecule type" value="Genomic_DNA"/>
</dbReference>
<sequence>MLNRKKRSDNEAGRRPRAATLGGGLAGAAAGRMASRALRGPAGRIARRTGLPATAVMRIIEVAAPVVLSAAAARWARRRNRAQAAPEPPGPIPIEGGLPYHHSRTR</sequence>
<organism evidence="2 3">
    <name type="scientific">Actinomadura namibiensis</name>
    <dbReference type="NCBI Taxonomy" id="182080"/>
    <lineage>
        <taxon>Bacteria</taxon>
        <taxon>Bacillati</taxon>
        <taxon>Actinomycetota</taxon>
        <taxon>Actinomycetes</taxon>
        <taxon>Streptosporangiales</taxon>
        <taxon>Thermomonosporaceae</taxon>
        <taxon>Actinomadura</taxon>
    </lineage>
</organism>
<dbReference type="AlphaFoldDB" id="A0A7W3LIM6"/>
<dbReference type="Proteomes" id="UP000572680">
    <property type="component" value="Unassembled WGS sequence"/>
</dbReference>